<feature type="compositionally biased region" description="Basic residues" evidence="1">
    <location>
        <begin position="12"/>
        <end position="29"/>
    </location>
</feature>
<dbReference type="EMBL" id="BARU01034771">
    <property type="protein sequence ID" value="GAH67435.1"/>
    <property type="molecule type" value="Genomic_DNA"/>
</dbReference>
<dbReference type="AlphaFoldDB" id="X1IDU1"/>
<gene>
    <name evidence="2" type="ORF">S03H2_54530</name>
</gene>
<evidence type="ECO:0000313" key="2">
    <source>
        <dbReference type="EMBL" id="GAH67435.1"/>
    </source>
</evidence>
<organism evidence="2">
    <name type="scientific">marine sediment metagenome</name>
    <dbReference type="NCBI Taxonomy" id="412755"/>
    <lineage>
        <taxon>unclassified sequences</taxon>
        <taxon>metagenomes</taxon>
        <taxon>ecological metagenomes</taxon>
    </lineage>
</organism>
<proteinExistence type="predicted"/>
<reference evidence="2" key="1">
    <citation type="journal article" date="2014" name="Front. Microbiol.">
        <title>High frequency of phylogenetically diverse reductive dehalogenase-homologous genes in deep subseafloor sedimentary metagenomes.</title>
        <authorList>
            <person name="Kawai M."/>
            <person name="Futagami T."/>
            <person name="Toyoda A."/>
            <person name="Takaki Y."/>
            <person name="Nishi S."/>
            <person name="Hori S."/>
            <person name="Arai W."/>
            <person name="Tsubouchi T."/>
            <person name="Morono Y."/>
            <person name="Uchiyama I."/>
            <person name="Ito T."/>
            <person name="Fujiyama A."/>
            <person name="Inagaki F."/>
            <person name="Takami H."/>
        </authorList>
    </citation>
    <scope>NUCLEOTIDE SEQUENCE</scope>
    <source>
        <strain evidence="2">Expedition CK06-06</strain>
    </source>
</reference>
<feature type="region of interest" description="Disordered" evidence="1">
    <location>
        <begin position="1"/>
        <end position="29"/>
    </location>
</feature>
<comment type="caution">
    <text evidence="2">The sequence shown here is derived from an EMBL/GenBank/DDBJ whole genome shotgun (WGS) entry which is preliminary data.</text>
</comment>
<feature type="compositionally biased region" description="Polar residues" evidence="1">
    <location>
        <begin position="1"/>
        <end position="11"/>
    </location>
</feature>
<name>X1IDU1_9ZZZZ</name>
<accession>X1IDU1</accession>
<protein>
    <submittedName>
        <fullName evidence="2">Uncharacterized protein</fullName>
    </submittedName>
</protein>
<evidence type="ECO:0000256" key="1">
    <source>
        <dbReference type="SAM" id="MobiDB-lite"/>
    </source>
</evidence>
<sequence>MPDVKSQVSHTKSIKNKRPSAGNRVKRKKLIVTASDPRLLETPGLIEACCEAVSAYNAQRAR</sequence>